<keyword evidence="1" id="KW-0812">Transmembrane</keyword>
<name>T1IS42_STRMM</name>
<sequence length="153" mass="17092">MADSDVTGHRCRCCKCENCKCDPCKCCKCCEHCPGHRRDDDGNFARQMRMLQMRRFADVILADAANAAKRVLATEPSLAANAKIANALKPKENAIVIKMSKFYIVFFLVLICFAVLIPQVNAGDIGDKILGLLCKFPIIKNIVNMIFKDFCKN</sequence>
<evidence type="ECO:0000256" key="1">
    <source>
        <dbReference type="SAM" id="Phobius"/>
    </source>
</evidence>
<proteinExistence type="predicted"/>
<keyword evidence="3" id="KW-1185">Reference proteome</keyword>
<keyword evidence="1" id="KW-1133">Transmembrane helix</keyword>
<dbReference type="EnsemblMetazoa" id="SMAR003905-RA">
    <property type="protein sequence ID" value="SMAR003905-PA"/>
    <property type="gene ID" value="SMAR003905"/>
</dbReference>
<reference evidence="3" key="1">
    <citation type="submission" date="2011-05" db="EMBL/GenBank/DDBJ databases">
        <authorList>
            <person name="Richards S.R."/>
            <person name="Qu J."/>
            <person name="Jiang H."/>
            <person name="Jhangiani S.N."/>
            <person name="Agravi P."/>
            <person name="Goodspeed R."/>
            <person name="Gross S."/>
            <person name="Mandapat C."/>
            <person name="Jackson L."/>
            <person name="Mathew T."/>
            <person name="Pu L."/>
            <person name="Thornton R."/>
            <person name="Saada N."/>
            <person name="Wilczek-Boney K.B."/>
            <person name="Lee S."/>
            <person name="Kovar C."/>
            <person name="Wu Y."/>
            <person name="Scherer S.E."/>
            <person name="Worley K.C."/>
            <person name="Muzny D.M."/>
            <person name="Gibbs R."/>
        </authorList>
    </citation>
    <scope>NUCLEOTIDE SEQUENCE</scope>
    <source>
        <strain evidence="3">Brora</strain>
    </source>
</reference>
<keyword evidence="1" id="KW-0472">Membrane</keyword>
<dbReference type="AlphaFoldDB" id="T1IS42"/>
<dbReference type="EMBL" id="AFFK01018906">
    <property type="status" value="NOT_ANNOTATED_CDS"/>
    <property type="molecule type" value="Genomic_DNA"/>
</dbReference>
<reference evidence="2" key="2">
    <citation type="submission" date="2015-02" db="UniProtKB">
        <authorList>
            <consortium name="EnsemblMetazoa"/>
        </authorList>
    </citation>
    <scope>IDENTIFICATION</scope>
</reference>
<dbReference type="Proteomes" id="UP000014500">
    <property type="component" value="Unassembled WGS sequence"/>
</dbReference>
<organism evidence="2 3">
    <name type="scientific">Strigamia maritima</name>
    <name type="common">European centipede</name>
    <name type="synonym">Geophilus maritimus</name>
    <dbReference type="NCBI Taxonomy" id="126957"/>
    <lineage>
        <taxon>Eukaryota</taxon>
        <taxon>Metazoa</taxon>
        <taxon>Ecdysozoa</taxon>
        <taxon>Arthropoda</taxon>
        <taxon>Myriapoda</taxon>
        <taxon>Chilopoda</taxon>
        <taxon>Pleurostigmophora</taxon>
        <taxon>Geophilomorpha</taxon>
        <taxon>Linotaeniidae</taxon>
        <taxon>Strigamia</taxon>
    </lineage>
</organism>
<protein>
    <submittedName>
        <fullName evidence="2">Uncharacterized protein</fullName>
    </submittedName>
</protein>
<dbReference type="HOGENOM" id="CLU_1715546_0_0_1"/>
<accession>T1IS42</accession>
<evidence type="ECO:0000313" key="2">
    <source>
        <dbReference type="EnsemblMetazoa" id="SMAR003905-PA"/>
    </source>
</evidence>
<feature type="transmembrane region" description="Helical" evidence="1">
    <location>
        <begin position="102"/>
        <end position="120"/>
    </location>
</feature>
<evidence type="ECO:0000313" key="3">
    <source>
        <dbReference type="Proteomes" id="UP000014500"/>
    </source>
</evidence>